<dbReference type="Pfam" id="PF04200">
    <property type="entry name" value="Lipoprotein_17"/>
    <property type="match status" value="3"/>
</dbReference>
<keyword evidence="8" id="KW-1185">Reference proteome</keyword>
<dbReference type="Gene3D" id="2.60.40.10">
    <property type="entry name" value="Immunoglobulins"/>
    <property type="match status" value="2"/>
</dbReference>
<keyword evidence="3" id="KW-0472">Membrane</keyword>
<dbReference type="InterPro" id="IPR050174">
    <property type="entry name" value="Protocadherin/Cadherin-CA"/>
</dbReference>
<evidence type="ECO:0000313" key="8">
    <source>
        <dbReference type="Proteomes" id="UP000005090"/>
    </source>
</evidence>
<feature type="region of interest" description="Disordered" evidence="5">
    <location>
        <begin position="1470"/>
        <end position="1507"/>
    </location>
</feature>
<evidence type="ECO:0000256" key="1">
    <source>
        <dbReference type="ARBA" id="ARBA00004167"/>
    </source>
</evidence>
<evidence type="ECO:0000256" key="3">
    <source>
        <dbReference type="ARBA" id="ARBA00022989"/>
    </source>
</evidence>
<dbReference type="HOGENOM" id="CLU_248364_0_0_6"/>
<dbReference type="eggNOG" id="COG2373">
    <property type="taxonomic scope" value="Bacteria"/>
</dbReference>
<keyword evidence="2" id="KW-0812">Transmembrane</keyword>
<dbReference type="GO" id="GO:0005886">
    <property type="term" value="C:plasma membrane"/>
    <property type="evidence" value="ECO:0007669"/>
    <property type="project" value="TreeGrafter"/>
</dbReference>
<comment type="subcellular location">
    <subcellularLocation>
        <location evidence="1">Membrane</location>
        <topology evidence="1">Single-pass membrane protein</topology>
    </subcellularLocation>
</comment>
<accession>H8GR59</accession>
<dbReference type="PANTHER" id="PTHR24028:SF316">
    <property type="entry name" value="NEURAL-CADHERIN-LIKE"/>
    <property type="match status" value="1"/>
</dbReference>
<reference evidence="7 8" key="1">
    <citation type="journal article" date="2013" name="Genome Announc.">
        <title>Genome Sequence of the Obligate Gammaproteobacterial Methanotroph Methylomicrobium album Strain BG8.</title>
        <authorList>
            <person name="Kits K.D."/>
            <person name="Kalyuzhnaya M.G."/>
            <person name="Klotz M.G."/>
            <person name="Jetten M.S."/>
            <person name="Op den Camp H.J."/>
            <person name="Vuilleumier S."/>
            <person name="Bringel F."/>
            <person name="Dispirito A.A."/>
            <person name="Murrell J.C."/>
            <person name="Bruce D."/>
            <person name="Cheng J.F."/>
            <person name="Copeland A."/>
            <person name="Goodwin L."/>
            <person name="Hauser L."/>
            <person name="Lajus A."/>
            <person name="Land M.L."/>
            <person name="Lapidus A."/>
            <person name="Lucas S."/>
            <person name="Medigue C."/>
            <person name="Pitluck S."/>
            <person name="Woyke T."/>
            <person name="Zeytun A."/>
            <person name="Stein L.Y."/>
        </authorList>
    </citation>
    <scope>NUCLEOTIDE SEQUENCE [LARGE SCALE GENOMIC DNA]</scope>
    <source>
        <strain evidence="7 8">BG8</strain>
    </source>
</reference>
<evidence type="ECO:0000256" key="5">
    <source>
        <dbReference type="SAM" id="MobiDB-lite"/>
    </source>
</evidence>
<feature type="domain" description="Cadherin" evidence="6">
    <location>
        <begin position="286"/>
        <end position="378"/>
    </location>
</feature>
<dbReference type="GO" id="GO:0007156">
    <property type="term" value="P:homophilic cell adhesion via plasma membrane adhesion molecules"/>
    <property type="evidence" value="ECO:0007669"/>
    <property type="project" value="InterPro"/>
</dbReference>
<dbReference type="eggNOG" id="COG3209">
    <property type="taxonomic scope" value="Bacteria"/>
</dbReference>
<dbReference type="Proteomes" id="UP000005090">
    <property type="component" value="Chromosome"/>
</dbReference>
<dbReference type="InterPro" id="IPR007326">
    <property type="entry name" value="Lipoprotein-assoc_dom"/>
</dbReference>
<dbReference type="InterPro" id="IPR013783">
    <property type="entry name" value="Ig-like_fold"/>
</dbReference>
<dbReference type="PANTHER" id="PTHR24028">
    <property type="entry name" value="CADHERIN-87A"/>
    <property type="match status" value="1"/>
</dbReference>
<name>H8GR59_METAL</name>
<dbReference type="InterPro" id="IPR015919">
    <property type="entry name" value="Cadherin-like_sf"/>
</dbReference>
<organism evidence="7 8">
    <name type="scientific">Methylomicrobium album BG8</name>
    <dbReference type="NCBI Taxonomy" id="686340"/>
    <lineage>
        <taxon>Bacteria</taxon>
        <taxon>Pseudomonadati</taxon>
        <taxon>Pseudomonadota</taxon>
        <taxon>Gammaproteobacteria</taxon>
        <taxon>Methylococcales</taxon>
        <taxon>Methylococcaceae</taxon>
        <taxon>Methylomicrobium</taxon>
    </lineage>
</organism>
<feature type="domain" description="Cadherin" evidence="6">
    <location>
        <begin position="385"/>
        <end position="478"/>
    </location>
</feature>
<feature type="domain" description="Cadherin" evidence="6">
    <location>
        <begin position="486"/>
        <end position="580"/>
    </location>
</feature>
<dbReference type="GO" id="GO:0005509">
    <property type="term" value="F:calcium ion binding"/>
    <property type="evidence" value="ECO:0007669"/>
    <property type="project" value="InterPro"/>
</dbReference>
<protein>
    <recommendedName>
        <fullName evidence="6">Cadherin domain-containing protein</fullName>
    </recommendedName>
</protein>
<proteinExistence type="predicted"/>
<keyword evidence="4" id="KW-0325">Glycoprotein</keyword>
<keyword evidence="3" id="KW-1133">Transmembrane helix</keyword>
<evidence type="ECO:0000313" key="7">
    <source>
        <dbReference type="EMBL" id="EIC29886.1"/>
    </source>
</evidence>
<feature type="compositionally biased region" description="Pro residues" evidence="5">
    <location>
        <begin position="1497"/>
        <end position="1507"/>
    </location>
</feature>
<dbReference type="EMBL" id="CM001475">
    <property type="protein sequence ID" value="EIC29886.1"/>
    <property type="molecule type" value="Genomic_DNA"/>
</dbReference>
<dbReference type="Gene3D" id="2.60.40.60">
    <property type="entry name" value="Cadherins"/>
    <property type="match status" value="3"/>
</dbReference>
<dbReference type="InterPro" id="IPR002126">
    <property type="entry name" value="Cadherin-like_dom"/>
</dbReference>
<dbReference type="SMART" id="SM00112">
    <property type="entry name" value="CA"/>
    <property type="match status" value="3"/>
</dbReference>
<sequence>MLFALLAASPLMADIFYVTPKTNGQIGDLKYKKEDILLFDTERGEHGEWSIFFDGSDVGLVGQQIDGFYVAEDYLLLSFLGNLKLSINGQKVRVQGADIVKFNWDPEGGGAGVLPTKGTFDLFFDGSDVGVKTNIDALALNNDGHLIFSTHAKNRLLDENGQPFLAHKQDLIEFTGSTGEDTAGSFKLFFDGQQADLAQNTEDIDGVDVYGPYLYLVTQGKFKVGPAAGNGRDMLRCDLPPVLSLPILSCGNPLVVFKGTDVGLNKAIQGIQVKLSLNIALSSSHVDENQPADTAVGHFSMVNADKRSDYSYTLISGDGATDNASFKIDGDALQTAASFDFETQPSYRIRVRSDENGGRAIEKAFTIAVNDVNDAPTDIALSAETIAENQPENSLVGELSTSDTDAGESQTYTLVPGSGDDDNAAFRIVGNRLQTAAAFDFETQPTYRIRVRSTDHGGLFTEKQFTIGIVDANEAPTDILLSYTRIAEGQPAGTLVGTLGSVDADAADTHTYALADPSAYPDNAAFQIVGEELRTAAVLDFPTQSSYQVHIRSTDSGLGALTFDKSMTITVDSINHAPVFTVGPDQHVNEDAGAQSVAGWATAIGPGRADESGQSLIFAVTGNTNPDLFTEAPVVAVDGTLSYALAPGASGSAVVTLLLQDDGGTANGGSDASAPQSFTITVNAVNDAPSFAQGADQNVNEDAGAQTVPGWATAISAGAIDETAQTLTFAVTGNTNPDLFAEAPAVTPDGALNYTLAANANGSAVITLILQDDGGTANGGSDTSAPQSFTITVNPVNDAPSFTQGADQSVNEDAGAQTVPGWATAMSAGAANEAGQTLAFNVTANDNPGLFSAGPAVDPVSGDLTFTPAANANGTATLQLTLTDNGGTANGGADTSAPQSFTITVNSVNDAPSFTPGADPAVNEGAGAQTVAGWASAISPGPLDEAAQTLTFQITANDNAELFSAGPALDTSGNLTFTPAPDANGTANIQVTLMDNGGTANGGSDTSVPQSFTITVNPVNDAPSFAKGADQTVFEDAGAQTVPGWATAISAGPANESGQTLTFNVTANDNPELFSAGPAVDPVSGDLTFTPAANANGTATLQLTLTDNGGTANGGADTSALQSFTITVNPVNDAPSFTPGADPAVNEGAGAQTVSGWASAIHSGPLDESSQTLTFNVTANDNPGLFSTAPAVDPVSGDLTFTPAANANGTATIQLTLTDDGGTANGGSDASAPQSFTITVNAVNDAPSFTQGADQNVNEDAGAQTVPGWATAISAGAANEAGQTLTFNVAANDNPGLFSAGPAIDPATGDLTFTPAANANGTATLQLTLTDNGGTDNGGADTSVPQSFTITVNSVNDAPSFTQGADPAVNEGAGAQTVAGWASAISPGPLDEAAQTLTFQITANDNAELFSAGPALDTSGNLTFTPAPDANGTANIQVTLMDNGGTANGGSDTSVPQSFTITVNPVNDAPSFAKGADQTVLKMPARKPYPVGRPRSAPAPPTNPARR</sequence>
<evidence type="ECO:0000256" key="2">
    <source>
        <dbReference type="ARBA" id="ARBA00022692"/>
    </source>
</evidence>
<dbReference type="SUPFAM" id="SSF49313">
    <property type="entry name" value="Cadherin-like"/>
    <property type="match status" value="4"/>
</dbReference>
<evidence type="ECO:0000259" key="6">
    <source>
        <dbReference type="PROSITE" id="PS50268"/>
    </source>
</evidence>
<dbReference type="PROSITE" id="PS50268">
    <property type="entry name" value="CADHERIN_2"/>
    <property type="match status" value="3"/>
</dbReference>
<evidence type="ECO:0000256" key="4">
    <source>
        <dbReference type="ARBA" id="ARBA00023180"/>
    </source>
</evidence>
<gene>
    <name evidence="7" type="ORF">Metal_2132</name>
</gene>
<dbReference type="STRING" id="686340.Metal_2132"/>
<dbReference type="CDD" id="cd11304">
    <property type="entry name" value="Cadherin_repeat"/>
    <property type="match status" value="4"/>
</dbReference>